<dbReference type="Proteomes" id="UP000305778">
    <property type="component" value="Unassembled WGS sequence"/>
</dbReference>
<reference evidence="3 4" key="1">
    <citation type="submission" date="2019-04" db="EMBL/GenBank/DDBJ databases">
        <title>Streptomyces oryziradicis sp. nov., a novel actinomycete isolated from rhizosphere soil of rice (Oryza sativa L.).</title>
        <authorList>
            <person name="Li C."/>
        </authorList>
    </citation>
    <scope>NUCLEOTIDE SEQUENCE [LARGE SCALE GENOMIC DNA]</scope>
    <source>
        <strain evidence="3 4">NEAU-C40</strain>
    </source>
</reference>
<feature type="domain" description="Amidohydrolase-related" evidence="2">
    <location>
        <begin position="61"/>
        <end position="450"/>
    </location>
</feature>
<comment type="caution">
    <text evidence="3">The sequence shown here is derived from an EMBL/GenBank/DDBJ whole genome shotgun (WGS) entry which is preliminary data.</text>
</comment>
<dbReference type="InterPro" id="IPR050287">
    <property type="entry name" value="MTA/SAH_deaminase"/>
</dbReference>
<accession>A0A4U0SI10</accession>
<name>A0A4U0SI10_9ACTN</name>
<dbReference type="PANTHER" id="PTHR43794">
    <property type="entry name" value="AMINOHYDROLASE SSNA-RELATED"/>
    <property type="match status" value="1"/>
</dbReference>
<dbReference type="InterPro" id="IPR011059">
    <property type="entry name" value="Metal-dep_hydrolase_composite"/>
</dbReference>
<evidence type="ECO:0000259" key="2">
    <source>
        <dbReference type="Pfam" id="PF01979"/>
    </source>
</evidence>
<dbReference type="GO" id="GO:0016810">
    <property type="term" value="F:hydrolase activity, acting on carbon-nitrogen (but not peptide) bonds"/>
    <property type="evidence" value="ECO:0007669"/>
    <property type="project" value="InterPro"/>
</dbReference>
<evidence type="ECO:0000256" key="1">
    <source>
        <dbReference type="ARBA" id="ARBA00022801"/>
    </source>
</evidence>
<dbReference type="Gene3D" id="2.30.40.10">
    <property type="entry name" value="Urease, subunit C, domain 1"/>
    <property type="match status" value="1"/>
</dbReference>
<evidence type="ECO:0000313" key="4">
    <source>
        <dbReference type="Proteomes" id="UP000305778"/>
    </source>
</evidence>
<dbReference type="AlphaFoldDB" id="A0A4U0SI10"/>
<dbReference type="OrthoDB" id="3189065at2"/>
<proteinExistence type="predicted"/>
<dbReference type="Gene3D" id="3.20.20.140">
    <property type="entry name" value="Metal-dependent hydrolases"/>
    <property type="match status" value="1"/>
</dbReference>
<dbReference type="EMBL" id="SUMC01000024">
    <property type="protein sequence ID" value="TKA09212.1"/>
    <property type="molecule type" value="Genomic_DNA"/>
</dbReference>
<protein>
    <submittedName>
        <fullName evidence="3">Amidohydrolase</fullName>
    </submittedName>
</protein>
<evidence type="ECO:0000313" key="3">
    <source>
        <dbReference type="EMBL" id="TKA09212.1"/>
    </source>
</evidence>
<dbReference type="Pfam" id="PF01979">
    <property type="entry name" value="Amidohydro_1"/>
    <property type="match status" value="1"/>
</dbReference>
<dbReference type="InterPro" id="IPR006680">
    <property type="entry name" value="Amidohydro-rel"/>
</dbReference>
<organism evidence="3 4">
    <name type="scientific">Actinacidiphila oryziradicis</name>
    <dbReference type="NCBI Taxonomy" id="2571141"/>
    <lineage>
        <taxon>Bacteria</taxon>
        <taxon>Bacillati</taxon>
        <taxon>Actinomycetota</taxon>
        <taxon>Actinomycetes</taxon>
        <taxon>Kitasatosporales</taxon>
        <taxon>Streptomycetaceae</taxon>
        <taxon>Actinacidiphila</taxon>
    </lineage>
</organism>
<dbReference type="PANTHER" id="PTHR43794:SF11">
    <property type="entry name" value="AMIDOHYDROLASE-RELATED DOMAIN-CONTAINING PROTEIN"/>
    <property type="match status" value="1"/>
</dbReference>
<dbReference type="InterPro" id="IPR032466">
    <property type="entry name" value="Metal_Hydrolase"/>
</dbReference>
<keyword evidence="1 3" id="KW-0378">Hydrolase</keyword>
<gene>
    <name evidence="3" type="ORF">FCI23_24370</name>
</gene>
<keyword evidence="4" id="KW-1185">Reference proteome</keyword>
<dbReference type="SUPFAM" id="SSF51338">
    <property type="entry name" value="Composite domain of metallo-dependent hydrolases"/>
    <property type="match status" value="1"/>
</dbReference>
<sequence>MTYTTVILAGRLLTGSHQGTSHMIRDAALVIQDATVRYAGPRADLPDLDDDVVEIDATTSLVMPGLVNAHHHVGLTPTQLGVSDDSLELWIARRHGPPAVDPYLDTVCGAEDLLAGGVTTVQHLNGRLRGFPEEYEAADTAMLRAYADVGMRVSYSRGLTDQNRFVYSDDEQFIASLSPAEQAAVRMFRPARYETPEEQLASSYTRLREKWHGAADGRIAIQLAPANLHWCSEELLLAAAEISARDDVGMHMHLSETPYQEVYAAQRSGGGTAVGYLHERGLLSTRLTLGHAVWINESDIDLLAASGTLVCHNPGSNLRLRSGLAPTARLRANGVRLALGIDEAGLADDRDMFSEIRLAWALAQAPGQDTTARTTAAQVLDMALEGSAATTPFAGRIGRLEPGYAADFLVLDWESVTGAYLDPAAERIDAVMRRARPAALRQVYVNGELVFADGRTTKVDGSAMRAELRRFLAARLGPEQQDRQSAAAALEAAVARFYTSPPWRDWREITEERASWNNL</sequence>
<dbReference type="SUPFAM" id="SSF51556">
    <property type="entry name" value="Metallo-dependent hydrolases"/>
    <property type="match status" value="1"/>
</dbReference>
<dbReference type="RefSeq" id="WP_136726055.1">
    <property type="nucleotide sequence ID" value="NZ_SUMC01000024.1"/>
</dbReference>